<dbReference type="NCBIfam" id="TIGR03164">
    <property type="entry name" value="UHCUDC"/>
    <property type="match status" value="1"/>
</dbReference>
<evidence type="ECO:0000256" key="6">
    <source>
        <dbReference type="ARBA" id="ARBA00023239"/>
    </source>
</evidence>
<keyword evidence="5" id="KW-0210">Decarboxylase</keyword>
<dbReference type="EC" id="4.1.1.97" evidence="3"/>
<evidence type="ECO:0000313" key="8">
    <source>
        <dbReference type="EMBL" id="MEX0469870.1"/>
    </source>
</evidence>
<evidence type="ECO:0000256" key="4">
    <source>
        <dbReference type="ARBA" id="ARBA00022631"/>
    </source>
</evidence>
<dbReference type="RefSeq" id="WP_367959611.1">
    <property type="nucleotide sequence ID" value="NZ_JBAKFK010000004.1"/>
</dbReference>
<evidence type="ECO:0000256" key="3">
    <source>
        <dbReference type="ARBA" id="ARBA00012257"/>
    </source>
</evidence>
<dbReference type="PANTHER" id="PTHR43466">
    <property type="entry name" value="2-OXO-4-HYDROXY-4-CARBOXY-5-UREIDOIMIDAZOLINE DECARBOXYLASE-RELATED"/>
    <property type="match status" value="1"/>
</dbReference>
<comment type="pathway">
    <text evidence="2">Purine metabolism; urate degradation; (S)-allantoin from urate: step 3/3.</text>
</comment>
<keyword evidence="6 8" id="KW-0456">Lyase</keyword>
<evidence type="ECO:0000313" key="9">
    <source>
        <dbReference type="Proteomes" id="UP001556709"/>
    </source>
</evidence>
<keyword evidence="9" id="KW-1185">Reference proteome</keyword>
<comment type="catalytic activity">
    <reaction evidence="1">
        <text>5-hydroxy-2-oxo-4-ureido-2,5-dihydro-1H-imidazole-5-carboxylate + H(+) = (S)-allantoin + CO2</text>
        <dbReference type="Rhea" id="RHEA:26301"/>
        <dbReference type="ChEBI" id="CHEBI:15378"/>
        <dbReference type="ChEBI" id="CHEBI:15678"/>
        <dbReference type="ChEBI" id="CHEBI:16526"/>
        <dbReference type="ChEBI" id="CHEBI:58639"/>
        <dbReference type="EC" id="4.1.1.97"/>
    </reaction>
</comment>
<evidence type="ECO:0000256" key="2">
    <source>
        <dbReference type="ARBA" id="ARBA00004754"/>
    </source>
</evidence>
<dbReference type="Proteomes" id="UP001556709">
    <property type="component" value="Unassembled WGS sequence"/>
</dbReference>
<name>A0ABV3TF67_9GAMM</name>
<dbReference type="InterPro" id="IPR018020">
    <property type="entry name" value="OHCU_decarboxylase"/>
</dbReference>
<evidence type="ECO:0000259" key="7">
    <source>
        <dbReference type="Pfam" id="PF09349"/>
    </source>
</evidence>
<proteinExistence type="predicted"/>
<evidence type="ECO:0000256" key="1">
    <source>
        <dbReference type="ARBA" id="ARBA00001163"/>
    </source>
</evidence>
<dbReference type="SUPFAM" id="SSF158694">
    <property type="entry name" value="UraD-Like"/>
    <property type="match status" value="1"/>
</dbReference>
<accession>A0ABV3TF67</accession>
<keyword evidence="4" id="KW-0659">Purine metabolism</keyword>
<gene>
    <name evidence="8" type="primary">uraD</name>
    <name evidence="8" type="ORF">V6X73_09045</name>
</gene>
<comment type="caution">
    <text evidence="8">The sequence shown here is derived from an EMBL/GenBank/DDBJ whole genome shotgun (WGS) entry which is preliminary data.</text>
</comment>
<dbReference type="Pfam" id="PF09349">
    <property type="entry name" value="OHCU_decarbox"/>
    <property type="match status" value="1"/>
</dbReference>
<organism evidence="8 9">
    <name type="scientific">Spiribacter pallidus</name>
    <dbReference type="NCBI Taxonomy" id="1987936"/>
    <lineage>
        <taxon>Bacteria</taxon>
        <taxon>Pseudomonadati</taxon>
        <taxon>Pseudomonadota</taxon>
        <taxon>Gammaproteobacteria</taxon>
        <taxon>Chromatiales</taxon>
        <taxon>Ectothiorhodospiraceae</taxon>
        <taxon>Spiribacter</taxon>
    </lineage>
</organism>
<feature type="domain" description="Oxo-4-hydroxy-4-carboxy-5-ureidoimidazoline decarboxylase" evidence="7">
    <location>
        <begin position="11"/>
        <end position="168"/>
    </location>
</feature>
<dbReference type="InterPro" id="IPR036778">
    <property type="entry name" value="OHCU_decarboxylase_sf"/>
</dbReference>
<dbReference type="GO" id="GO:0051997">
    <property type="term" value="F:2-oxo-4-hydroxy-4-carboxy-5-ureidoimidazoline decarboxylase activity"/>
    <property type="evidence" value="ECO:0007669"/>
    <property type="project" value="UniProtKB-EC"/>
</dbReference>
<reference evidence="8 9" key="1">
    <citation type="submission" date="2024-02" db="EMBL/GenBank/DDBJ databases">
        <title>New especies of Spiribacter isolated from saline water.</title>
        <authorList>
            <person name="Leon M.J."/>
            <person name="De La Haba R."/>
            <person name="Sanchez-Porro C."/>
            <person name="Ventosa A."/>
        </authorList>
    </citation>
    <scope>NUCLEOTIDE SEQUENCE [LARGE SCALE GENOMIC DNA]</scope>
    <source>
        <strain evidence="9">ag22IC6-390</strain>
    </source>
</reference>
<protein>
    <recommendedName>
        <fullName evidence="3">2-oxo-4-hydroxy-4-carboxy-5-ureidoimidazoline decarboxylase</fullName>
        <ecNumber evidence="3">4.1.1.97</ecNumber>
    </recommendedName>
</protein>
<sequence length="172" mass="19425">MTTFRALNVTALDRDAFIETFGGIYEHAPWIAARAYDMGVDESLNEVETLRERMARILDEADHEAQLSVIRAHPDLAGKAAVAGELTDSSRREQAGAGIDQCSPEEFAEFERLNNAYKKRFGFPFIIAVAGLDRYAILEAFRTRIEHDRETERRTALVQAHRIAANRLVQMT</sequence>
<dbReference type="EMBL" id="JBAKFM010000004">
    <property type="protein sequence ID" value="MEX0469870.1"/>
    <property type="molecule type" value="Genomic_DNA"/>
</dbReference>
<dbReference type="InterPro" id="IPR017580">
    <property type="entry name" value="OHCU_decarboxylase-1"/>
</dbReference>
<dbReference type="Gene3D" id="1.10.3330.10">
    <property type="entry name" value="Oxo-4-hydroxy-4-carboxy-5-ureidoimidazoline decarboxylase"/>
    <property type="match status" value="1"/>
</dbReference>
<evidence type="ECO:0000256" key="5">
    <source>
        <dbReference type="ARBA" id="ARBA00022793"/>
    </source>
</evidence>
<dbReference type="PANTHER" id="PTHR43466:SF1">
    <property type="entry name" value="2-OXO-4-HYDROXY-4-CARBOXY-5-UREIDOIMIDAZOLINE DECARBOXYLASE-RELATED"/>
    <property type="match status" value="1"/>
</dbReference>